<protein>
    <recommendedName>
        <fullName evidence="5">Antitoxin</fullName>
    </recommendedName>
</protein>
<dbReference type="KEGG" id="aaci:ASQ49_14290"/>
<keyword evidence="4" id="KW-1185">Reference proteome</keyword>
<proteinExistence type="predicted"/>
<organism evidence="1 3">
    <name type="scientific">Acidipropionibacterium acidipropionici</name>
    <dbReference type="NCBI Taxonomy" id="1748"/>
    <lineage>
        <taxon>Bacteria</taxon>
        <taxon>Bacillati</taxon>
        <taxon>Actinomycetota</taxon>
        <taxon>Actinomycetes</taxon>
        <taxon>Propionibacteriales</taxon>
        <taxon>Propionibacteriaceae</taxon>
        <taxon>Acidipropionibacterium</taxon>
    </lineage>
</organism>
<reference evidence="1 3" key="2">
    <citation type="submission" date="2016-02" db="EMBL/GenBank/DDBJ databases">
        <title>Complete Genome Sequence of Propionibacterium acidipropionici ATCC 55737.</title>
        <authorList>
            <person name="Luna Flores C.H."/>
            <person name="Nielsen L.K."/>
            <person name="Marcellin E."/>
        </authorList>
    </citation>
    <scope>NUCLEOTIDE SEQUENCE [LARGE SCALE GENOMIC DNA]</scope>
    <source>
        <strain evidence="1 3">ATCC 55737</strain>
    </source>
</reference>
<accession>A0A142KDM5</accession>
<dbReference type="RefSeq" id="WP_015070109.1">
    <property type="nucleotide sequence ID" value="NZ_CP013126.1"/>
</dbReference>
<reference evidence="2 4" key="1">
    <citation type="journal article" date="2016" name="Plant Dis.">
        <title>Improved production of propionic acid using genome shuffling.</title>
        <authorList>
            <person name="Luna-Flores C.H."/>
            <person name="Palfreyman R.W."/>
            <person name="Kromer J.O."/>
            <person name="Nielsen L.K."/>
            <person name="Marcellin E."/>
        </authorList>
    </citation>
    <scope>NUCLEOTIDE SEQUENCE [LARGE SCALE GENOMIC DNA]</scope>
    <source>
        <strain evidence="2 4">F3E8</strain>
    </source>
</reference>
<evidence type="ECO:0000313" key="3">
    <source>
        <dbReference type="Proteomes" id="UP000075221"/>
    </source>
</evidence>
<name>A0A142KDM5_9ACTN</name>
<dbReference type="Proteomes" id="UP000075221">
    <property type="component" value="Chromosome"/>
</dbReference>
<evidence type="ECO:0000313" key="1">
    <source>
        <dbReference type="EMBL" id="AMS04213.1"/>
    </source>
</evidence>
<evidence type="ECO:0008006" key="5">
    <source>
        <dbReference type="Google" id="ProtNLM"/>
    </source>
</evidence>
<dbReference type="GeneID" id="88086175"/>
<dbReference type="Proteomes" id="UP000178666">
    <property type="component" value="Chromosome"/>
</dbReference>
<evidence type="ECO:0000313" key="4">
    <source>
        <dbReference type="Proteomes" id="UP000178666"/>
    </source>
</evidence>
<dbReference type="AlphaFoldDB" id="A0A142KDM5"/>
<sequence>MTAQIAVRLPDALVSWVDSQVSGGAAPSRAVVSHALEREFRRAAAERDAQILREHPTVDLDLPLLS</sequence>
<dbReference type="EMBL" id="CP014352">
    <property type="protein sequence ID" value="AMS04213.1"/>
    <property type="molecule type" value="Genomic_DNA"/>
</dbReference>
<dbReference type="EMBL" id="CP015970">
    <property type="protein sequence ID" value="AOZ45706.1"/>
    <property type="molecule type" value="Genomic_DNA"/>
</dbReference>
<evidence type="ECO:0000313" key="2">
    <source>
        <dbReference type="EMBL" id="AOZ45706.1"/>
    </source>
</evidence>
<gene>
    <name evidence="2" type="ORF">A8L58_02110</name>
    <name evidence="1" type="ORF">AXH35_00640</name>
</gene>
<dbReference type="OrthoDB" id="3541837at2"/>